<proteinExistence type="predicted"/>
<dbReference type="AlphaFoldDB" id="A0A7J6MNK7"/>
<comment type="caution">
    <text evidence="3">The sequence shown here is derived from an EMBL/GenBank/DDBJ whole genome shotgun (WGS) entry which is preliminary data.</text>
</comment>
<feature type="transmembrane region" description="Helical" evidence="1">
    <location>
        <begin position="352"/>
        <end position="371"/>
    </location>
</feature>
<keyword evidence="1" id="KW-1133">Transmembrane helix</keyword>
<evidence type="ECO:0000256" key="2">
    <source>
        <dbReference type="SAM" id="SignalP"/>
    </source>
</evidence>
<organism evidence="3 4">
    <name type="scientific">Perkinsus chesapeaki</name>
    <name type="common">Clam parasite</name>
    <name type="synonym">Perkinsus andrewsi</name>
    <dbReference type="NCBI Taxonomy" id="330153"/>
    <lineage>
        <taxon>Eukaryota</taxon>
        <taxon>Sar</taxon>
        <taxon>Alveolata</taxon>
        <taxon>Perkinsozoa</taxon>
        <taxon>Perkinsea</taxon>
        <taxon>Perkinsida</taxon>
        <taxon>Perkinsidae</taxon>
        <taxon>Perkinsus</taxon>
    </lineage>
</organism>
<keyword evidence="2" id="KW-0732">Signal</keyword>
<protein>
    <submittedName>
        <fullName evidence="3">Uncharacterized protein</fullName>
    </submittedName>
</protein>
<dbReference type="OrthoDB" id="186625at2759"/>
<evidence type="ECO:0000313" key="4">
    <source>
        <dbReference type="Proteomes" id="UP000591131"/>
    </source>
</evidence>
<gene>
    <name evidence="3" type="ORF">FOL47_010876</name>
</gene>
<feature type="signal peptide" evidence="2">
    <location>
        <begin position="1"/>
        <end position="17"/>
    </location>
</feature>
<evidence type="ECO:0000313" key="3">
    <source>
        <dbReference type="EMBL" id="KAF4673168.1"/>
    </source>
</evidence>
<keyword evidence="1" id="KW-0812">Transmembrane</keyword>
<feature type="transmembrane region" description="Helical" evidence="1">
    <location>
        <begin position="246"/>
        <end position="270"/>
    </location>
</feature>
<feature type="transmembrane region" description="Helical" evidence="1">
    <location>
        <begin position="383"/>
        <end position="404"/>
    </location>
</feature>
<feature type="transmembrane region" description="Helical" evidence="1">
    <location>
        <begin position="70"/>
        <end position="93"/>
    </location>
</feature>
<accession>A0A7J6MNK7</accession>
<feature type="chain" id="PRO_5029667634" evidence="2">
    <location>
        <begin position="18"/>
        <end position="705"/>
    </location>
</feature>
<dbReference type="Proteomes" id="UP000591131">
    <property type="component" value="Unassembled WGS sequence"/>
</dbReference>
<feature type="transmembrane region" description="Helical" evidence="1">
    <location>
        <begin position="187"/>
        <end position="207"/>
    </location>
</feature>
<evidence type="ECO:0000256" key="1">
    <source>
        <dbReference type="SAM" id="Phobius"/>
    </source>
</evidence>
<sequence>MFRLACVLLTISLAADGASHGVVGSSTPCGHPDRSVHECHYDFWDLEKSEKTCCPDEMEAWTELKRKERYVEICVIIVIILLTILFDAVKELLIKLAEKRSNHILVSIINSVNSEFATLGFVALLFGFVENRLQALGPINDHVFGDHLWVKYGAHAYATLVADDLEEHHGPHCLSHLSLLFETVHFLIFYLMIGFIFVCLAFSLSVLRHARTWDRAEQSDFAAVVKEYFSTSPSELKLSGRTGCHVASIAGYLAFPWILLLLLLLVKWSLSRAVASLRPSYEEMFEAVTKDSKMTPSTLEQLHAKAPYSSEGAHFRPNGWFMGLLRGTKVPTMHENIFFFQKHGPTLAVKTLQVICFATALYSGCLVFRLLAFTAKRWRRYWFLLPVGSLPVLIIVFNLFPGALERLVLCTSVCQMKRMRVIMEVKKLLEAQQCELCLNLLRNVKLLSIHYRLTSAPEAERNRLRRKLESVYEKASPHTKSLYSKIWKRLFAGKDGQAKSDNIRSSLAAAGVTGQAASILMLWIEASDEQLELREFCVMMVALRVAENNAISEEDFCSAIHRALPSQITGNAAKASETYLFPDDVRNILEEFKVVHPRSHVLARHMSTLTSANRFLEVEERSGHDVHSPLSEAVMLVTAIENHNIYVRSTEGTNPGDLQVSLLEFARYFIKLDIYQTHDSQNWSAEPFDHMDSVEFAADRPQAPM</sequence>
<keyword evidence="4" id="KW-1185">Reference proteome</keyword>
<dbReference type="EMBL" id="JAAPAO010000089">
    <property type="protein sequence ID" value="KAF4673168.1"/>
    <property type="molecule type" value="Genomic_DNA"/>
</dbReference>
<keyword evidence="1" id="KW-0472">Membrane</keyword>
<reference evidence="3 4" key="1">
    <citation type="submission" date="2020-04" db="EMBL/GenBank/DDBJ databases">
        <title>Perkinsus chesapeaki whole genome sequence.</title>
        <authorList>
            <person name="Bogema D.R."/>
        </authorList>
    </citation>
    <scope>NUCLEOTIDE SEQUENCE [LARGE SCALE GENOMIC DNA]</scope>
    <source>
        <strain evidence="3">ATCC PRA-425</strain>
    </source>
</reference>
<name>A0A7J6MNK7_PERCH</name>